<dbReference type="KEGG" id="nnu:104589990"/>
<dbReference type="RefSeq" id="XP_010246792.1">
    <property type="nucleotide sequence ID" value="XM_010248490.1"/>
</dbReference>
<keyword evidence="4" id="KW-0472">Membrane</keyword>
<dbReference type="GO" id="GO:0009506">
    <property type="term" value="C:plasmodesma"/>
    <property type="evidence" value="ECO:0000318"/>
    <property type="project" value="GO_Central"/>
</dbReference>
<protein>
    <submittedName>
        <fullName evidence="6">Protein YLS9-like</fullName>
    </submittedName>
</protein>
<keyword evidence="5" id="KW-1185">Reference proteome</keyword>
<proteinExistence type="predicted"/>
<dbReference type="GeneID" id="104589990"/>
<dbReference type="GO" id="GO:0098542">
    <property type="term" value="P:defense response to other organism"/>
    <property type="evidence" value="ECO:0007669"/>
    <property type="project" value="InterPro"/>
</dbReference>
<evidence type="ECO:0000313" key="6">
    <source>
        <dbReference type="RefSeq" id="XP_010246792.1"/>
    </source>
</evidence>
<accession>A0A1U7Z7A1</accession>
<dbReference type="PANTHER" id="PTHR31415:SF4">
    <property type="entry name" value="NDR1_HIN1-LIKE PROTEIN 3"/>
    <property type="match status" value="1"/>
</dbReference>
<comment type="subcellular location">
    <subcellularLocation>
        <location evidence="1">Membrane</location>
        <topology evidence="1">Single-pass membrane protein</topology>
    </subcellularLocation>
</comment>
<evidence type="ECO:0000313" key="5">
    <source>
        <dbReference type="Proteomes" id="UP000189703"/>
    </source>
</evidence>
<dbReference type="Proteomes" id="UP000189703">
    <property type="component" value="Unplaced"/>
</dbReference>
<keyword evidence="3" id="KW-1133">Transmembrane helix</keyword>
<dbReference type="OrthoDB" id="1889094at2759"/>
<keyword evidence="2" id="KW-0812">Transmembrane</keyword>
<dbReference type="eggNOG" id="ENOG502QUR9">
    <property type="taxonomic scope" value="Eukaryota"/>
</dbReference>
<organism evidence="5 6">
    <name type="scientific">Nelumbo nucifera</name>
    <name type="common">Sacred lotus</name>
    <dbReference type="NCBI Taxonomy" id="4432"/>
    <lineage>
        <taxon>Eukaryota</taxon>
        <taxon>Viridiplantae</taxon>
        <taxon>Streptophyta</taxon>
        <taxon>Embryophyta</taxon>
        <taxon>Tracheophyta</taxon>
        <taxon>Spermatophyta</taxon>
        <taxon>Magnoliopsida</taxon>
        <taxon>Proteales</taxon>
        <taxon>Nelumbonaceae</taxon>
        <taxon>Nelumbo</taxon>
    </lineage>
</organism>
<dbReference type="OMA" id="GTHYHID"/>
<name>A0A1U7Z7A1_NELNU</name>
<sequence length="195" mass="22777">MARISSRLGLINILHNPCILIVWLIVLTTFIYLWLLVPPGGVVEYHVYSPNFVEFNVSTDNVLHYNFTFNITVQNLNQKIGVYYDQIEAVAYYHGEKIGNVTYSTPFFQGKTAATFLNPVFTGSSTALRDSSKLEDFNREEKEGTFRIVVKLYLWTRYKFMFFNTPQHQQEIRCQIWFHVNSYRNTTTTGGCRMR</sequence>
<dbReference type="Pfam" id="PF03168">
    <property type="entry name" value="LEA_2"/>
    <property type="match status" value="1"/>
</dbReference>
<evidence type="ECO:0000256" key="2">
    <source>
        <dbReference type="ARBA" id="ARBA00022692"/>
    </source>
</evidence>
<dbReference type="InterPro" id="IPR044839">
    <property type="entry name" value="NDR1-like"/>
</dbReference>
<dbReference type="AlphaFoldDB" id="A0A1U7Z7A1"/>
<dbReference type="PANTHER" id="PTHR31415">
    <property type="entry name" value="OS05G0367900 PROTEIN"/>
    <property type="match status" value="1"/>
</dbReference>
<gene>
    <name evidence="6" type="primary">LOC104589990</name>
</gene>
<reference evidence="6" key="1">
    <citation type="submission" date="2025-08" db="UniProtKB">
        <authorList>
            <consortium name="RefSeq"/>
        </authorList>
    </citation>
    <scope>IDENTIFICATION</scope>
</reference>
<evidence type="ECO:0000256" key="4">
    <source>
        <dbReference type="ARBA" id="ARBA00023136"/>
    </source>
</evidence>
<evidence type="ECO:0000256" key="3">
    <source>
        <dbReference type="ARBA" id="ARBA00022989"/>
    </source>
</evidence>
<evidence type="ECO:0000256" key="1">
    <source>
        <dbReference type="ARBA" id="ARBA00004167"/>
    </source>
</evidence>
<dbReference type="GO" id="GO:0005886">
    <property type="term" value="C:plasma membrane"/>
    <property type="evidence" value="ECO:0000318"/>
    <property type="project" value="GO_Central"/>
</dbReference>
<dbReference type="InterPro" id="IPR004864">
    <property type="entry name" value="LEA_2"/>
</dbReference>